<gene>
    <name evidence="4" type="ORF">FHS92_003372</name>
</gene>
<dbReference type="InterPro" id="IPR011006">
    <property type="entry name" value="CheY-like_superfamily"/>
</dbReference>
<evidence type="ECO:0000256" key="2">
    <source>
        <dbReference type="PROSITE-ProRule" id="PRU00169"/>
    </source>
</evidence>
<accession>A0A841JAJ9</accession>
<reference evidence="4 5" key="1">
    <citation type="submission" date="2020-08" db="EMBL/GenBank/DDBJ databases">
        <title>Genomic Encyclopedia of Type Strains, Phase IV (KMG-IV): sequencing the most valuable type-strain genomes for metagenomic binning, comparative biology and taxonomic classification.</title>
        <authorList>
            <person name="Goeker M."/>
        </authorList>
    </citation>
    <scope>NUCLEOTIDE SEQUENCE [LARGE SCALE GENOMIC DNA]</scope>
    <source>
        <strain evidence="4 5">DSM 102255</strain>
    </source>
</reference>
<dbReference type="Pfam" id="PF00072">
    <property type="entry name" value="Response_reg"/>
    <property type="match status" value="1"/>
</dbReference>
<keyword evidence="5" id="KW-1185">Reference proteome</keyword>
<dbReference type="Gene3D" id="3.40.50.2300">
    <property type="match status" value="1"/>
</dbReference>
<dbReference type="Proteomes" id="UP000552700">
    <property type="component" value="Unassembled WGS sequence"/>
</dbReference>
<dbReference type="PANTHER" id="PTHR44591:SF25">
    <property type="entry name" value="CHEMOTAXIS TWO-COMPONENT RESPONSE REGULATOR"/>
    <property type="match status" value="1"/>
</dbReference>
<dbReference type="InterPro" id="IPR001789">
    <property type="entry name" value="Sig_transdc_resp-reg_receiver"/>
</dbReference>
<dbReference type="InterPro" id="IPR050595">
    <property type="entry name" value="Bact_response_regulator"/>
</dbReference>
<dbReference type="AlphaFoldDB" id="A0A841JAJ9"/>
<sequence>MRRSLQLLLRSKGYDVRSYTTAKALLLDPGAHQSDCLVVDYFMPDIDGISMLTALRAAGWTKPAILITGHYSQELADRAIAAGFSNVLEKPFGEHMLLASIRRLLDAAANDQCSC</sequence>
<comment type="caution">
    <text evidence="4">The sequence shown here is derived from an EMBL/GenBank/DDBJ whole genome shotgun (WGS) entry which is preliminary data.</text>
</comment>
<dbReference type="PANTHER" id="PTHR44591">
    <property type="entry name" value="STRESS RESPONSE REGULATOR PROTEIN 1"/>
    <property type="match status" value="1"/>
</dbReference>
<keyword evidence="1 2" id="KW-0597">Phosphoprotein</keyword>
<protein>
    <submittedName>
        <fullName evidence="4">FixJ family two-component response regulator</fullName>
    </submittedName>
</protein>
<dbReference type="PROSITE" id="PS50110">
    <property type="entry name" value="RESPONSE_REGULATORY"/>
    <property type="match status" value="1"/>
</dbReference>
<feature type="modified residue" description="4-aspartylphosphate" evidence="2">
    <location>
        <position position="40"/>
    </location>
</feature>
<evidence type="ECO:0000256" key="1">
    <source>
        <dbReference type="ARBA" id="ARBA00022553"/>
    </source>
</evidence>
<dbReference type="GO" id="GO:0000160">
    <property type="term" value="P:phosphorelay signal transduction system"/>
    <property type="evidence" value="ECO:0007669"/>
    <property type="project" value="InterPro"/>
</dbReference>
<organism evidence="4 5">
    <name type="scientific">Sphingobium subterraneum</name>
    <dbReference type="NCBI Taxonomy" id="627688"/>
    <lineage>
        <taxon>Bacteria</taxon>
        <taxon>Pseudomonadati</taxon>
        <taxon>Pseudomonadota</taxon>
        <taxon>Alphaproteobacteria</taxon>
        <taxon>Sphingomonadales</taxon>
        <taxon>Sphingomonadaceae</taxon>
        <taxon>Sphingobium</taxon>
    </lineage>
</organism>
<name>A0A841JAJ9_9SPHN</name>
<evidence type="ECO:0000259" key="3">
    <source>
        <dbReference type="PROSITE" id="PS50110"/>
    </source>
</evidence>
<proteinExistence type="predicted"/>
<evidence type="ECO:0000313" key="4">
    <source>
        <dbReference type="EMBL" id="MBB6125608.1"/>
    </source>
</evidence>
<evidence type="ECO:0000313" key="5">
    <source>
        <dbReference type="Proteomes" id="UP000552700"/>
    </source>
</evidence>
<dbReference type="EMBL" id="JACIJP010000009">
    <property type="protein sequence ID" value="MBB6125608.1"/>
    <property type="molecule type" value="Genomic_DNA"/>
</dbReference>
<dbReference type="SUPFAM" id="SSF52172">
    <property type="entry name" value="CheY-like"/>
    <property type="match status" value="1"/>
</dbReference>
<dbReference type="SMART" id="SM00448">
    <property type="entry name" value="REC"/>
    <property type="match status" value="1"/>
</dbReference>
<feature type="domain" description="Response regulatory" evidence="3">
    <location>
        <begin position="1"/>
        <end position="105"/>
    </location>
</feature>